<keyword evidence="2" id="KW-1185">Reference proteome</keyword>
<sequence>MCGRITRVLNHPSAARTTQTRRCPLLRACAPRNKSNKIDPFATKLRLMAPGAKIPSIPSPPAVVVTVAPISLLMADVLRRRGLQLPRTASSRCGRPTCARGRRDAAAVAGVACFGVRGEMQQQQE</sequence>
<dbReference type="Gramene" id="OGLUM04G23850.1">
    <property type="protein sequence ID" value="OGLUM04G23850.1"/>
    <property type="gene ID" value="OGLUM04G23850"/>
</dbReference>
<dbReference type="EnsemblPlants" id="OGLUM04G23850.1">
    <property type="protein sequence ID" value="OGLUM04G23850.1"/>
    <property type="gene ID" value="OGLUM04G23850"/>
</dbReference>
<dbReference type="Proteomes" id="UP000026961">
    <property type="component" value="Chromosome 4"/>
</dbReference>
<reference evidence="1" key="2">
    <citation type="submission" date="2018-05" db="EMBL/GenBank/DDBJ databases">
        <title>OgluRS3 (Oryza glumaepatula Reference Sequence Version 3).</title>
        <authorList>
            <person name="Zhang J."/>
            <person name="Kudrna D."/>
            <person name="Lee S."/>
            <person name="Talag J."/>
            <person name="Welchert J."/>
            <person name="Wing R.A."/>
        </authorList>
    </citation>
    <scope>NUCLEOTIDE SEQUENCE [LARGE SCALE GENOMIC DNA]</scope>
</reference>
<dbReference type="AlphaFoldDB" id="A0A0D9ZQ46"/>
<accession>A0A0D9ZQ46</accession>
<evidence type="ECO:0000313" key="1">
    <source>
        <dbReference type="EnsemblPlants" id="OGLUM04G23850.1"/>
    </source>
</evidence>
<evidence type="ECO:0000313" key="2">
    <source>
        <dbReference type="Proteomes" id="UP000026961"/>
    </source>
</evidence>
<organism evidence="1">
    <name type="scientific">Oryza glumipatula</name>
    <dbReference type="NCBI Taxonomy" id="40148"/>
    <lineage>
        <taxon>Eukaryota</taxon>
        <taxon>Viridiplantae</taxon>
        <taxon>Streptophyta</taxon>
        <taxon>Embryophyta</taxon>
        <taxon>Tracheophyta</taxon>
        <taxon>Spermatophyta</taxon>
        <taxon>Magnoliopsida</taxon>
        <taxon>Liliopsida</taxon>
        <taxon>Poales</taxon>
        <taxon>Poaceae</taxon>
        <taxon>BOP clade</taxon>
        <taxon>Oryzoideae</taxon>
        <taxon>Oryzeae</taxon>
        <taxon>Oryzinae</taxon>
        <taxon>Oryza</taxon>
    </lineage>
</organism>
<dbReference type="HOGENOM" id="CLU_1996163_0_0_1"/>
<proteinExistence type="predicted"/>
<reference evidence="1" key="1">
    <citation type="submission" date="2015-04" db="UniProtKB">
        <authorList>
            <consortium name="EnsemblPlants"/>
        </authorList>
    </citation>
    <scope>IDENTIFICATION</scope>
</reference>
<protein>
    <submittedName>
        <fullName evidence="1">Uncharacterized protein</fullName>
    </submittedName>
</protein>
<name>A0A0D9ZQ46_9ORYZ</name>